<dbReference type="RefSeq" id="WP_206580284.1">
    <property type="nucleotide sequence ID" value="NZ_JAFKCT010000014.1"/>
</dbReference>
<proteinExistence type="predicted"/>
<dbReference type="EMBL" id="JAFKCT010000014">
    <property type="protein sequence ID" value="MBN7813511.1"/>
    <property type="molecule type" value="Genomic_DNA"/>
</dbReference>
<dbReference type="SUPFAM" id="SSF117281">
    <property type="entry name" value="Kelch motif"/>
    <property type="match status" value="1"/>
</dbReference>
<evidence type="ECO:0000313" key="2">
    <source>
        <dbReference type="Proteomes" id="UP000664317"/>
    </source>
</evidence>
<gene>
    <name evidence="1" type="ORF">J0A68_21320</name>
</gene>
<dbReference type="InterPro" id="IPR015915">
    <property type="entry name" value="Kelch-typ_b-propeller"/>
</dbReference>
<keyword evidence="2" id="KW-1185">Reference proteome</keyword>
<dbReference type="Gene3D" id="2.120.10.80">
    <property type="entry name" value="Kelch-type beta propeller"/>
    <property type="match status" value="1"/>
</dbReference>
<comment type="caution">
    <text evidence="1">The sequence shown here is derived from an EMBL/GenBank/DDBJ whole genome shotgun (WGS) entry which is preliminary data.</text>
</comment>
<protein>
    <recommendedName>
        <fullName evidence="3">Galactose oxidase, central domain</fullName>
    </recommendedName>
</protein>
<name>A0ABS3CBJ3_9BACT</name>
<dbReference type="PANTHER" id="PTHR45632">
    <property type="entry name" value="LD33804P"/>
    <property type="match status" value="1"/>
</dbReference>
<reference evidence="1 2" key="1">
    <citation type="submission" date="2021-03" db="EMBL/GenBank/DDBJ databases">
        <title>novel species isolated from a fishpond in China.</title>
        <authorList>
            <person name="Lu H."/>
            <person name="Cai Z."/>
        </authorList>
    </citation>
    <scope>NUCLEOTIDE SEQUENCE [LARGE SCALE GENOMIC DNA]</scope>
    <source>
        <strain evidence="1 2">H41</strain>
    </source>
</reference>
<organism evidence="1 2">
    <name type="scientific">Algoriphagus oliviformis</name>
    <dbReference type="NCBI Taxonomy" id="2811231"/>
    <lineage>
        <taxon>Bacteria</taxon>
        <taxon>Pseudomonadati</taxon>
        <taxon>Bacteroidota</taxon>
        <taxon>Cytophagia</taxon>
        <taxon>Cytophagales</taxon>
        <taxon>Cyclobacteriaceae</taxon>
        <taxon>Algoriphagus</taxon>
    </lineage>
</organism>
<dbReference type="Pfam" id="PF24681">
    <property type="entry name" value="Kelch_KLHDC2_KLHL20_DRC7"/>
    <property type="match status" value="1"/>
</dbReference>
<evidence type="ECO:0000313" key="1">
    <source>
        <dbReference type="EMBL" id="MBN7813511.1"/>
    </source>
</evidence>
<sequence length="339" mass="38086">MSLKTKISRIIHILFVFSTVACKEEPEEPIAEPDTSSWASNADFPYGDVIEAVSFTVGNKLFIGTGFVFFETFSGYSNVFFSYDVQKNEWSKVADLPSDARESAISFSIGEYGYVGLGKDCLGMGICEHHYFNDLWRYDPSTNSWMEMAEFPGSPRAYSTSFVIGDKAYITGGSSYGDNDLWEYSPAKNQWTKKADYPGNCSNRQVSFSVNGRGFVGFGWSGGTCKDFWEYKPATDQWIQKAEFPGEARYDAFSVALKDKGYLMAGINQTMTDVTYHSDLWEYEPNKEVWTKIEAGFPGKGRVNLVGGAFEDSFMVGLGTQASFYKFPFGIVDFWKFLP</sequence>
<dbReference type="PROSITE" id="PS51257">
    <property type="entry name" value="PROKAR_LIPOPROTEIN"/>
    <property type="match status" value="1"/>
</dbReference>
<evidence type="ECO:0008006" key="3">
    <source>
        <dbReference type="Google" id="ProtNLM"/>
    </source>
</evidence>
<accession>A0ABS3CBJ3</accession>
<dbReference type="Proteomes" id="UP000664317">
    <property type="component" value="Unassembled WGS sequence"/>
</dbReference>